<reference evidence="2 3" key="1">
    <citation type="submission" date="2023-11" db="EMBL/GenBank/DDBJ databases">
        <title>An acidophilic fungus is an integral part of prey digestion in a carnivorous sundew plant.</title>
        <authorList>
            <person name="Tsai I.J."/>
        </authorList>
    </citation>
    <scope>NUCLEOTIDE SEQUENCE [LARGE SCALE GENOMIC DNA]</scope>
    <source>
        <strain evidence="2">169a</strain>
    </source>
</reference>
<feature type="region of interest" description="Disordered" evidence="1">
    <location>
        <begin position="127"/>
        <end position="150"/>
    </location>
</feature>
<dbReference type="EMBL" id="CP138590">
    <property type="protein sequence ID" value="WPH03806.1"/>
    <property type="molecule type" value="Genomic_DNA"/>
</dbReference>
<dbReference type="PANTHER" id="PTHR37540">
    <property type="entry name" value="TRANSCRIPTION FACTOR (ACR-2), PUTATIVE-RELATED-RELATED"/>
    <property type="match status" value="1"/>
</dbReference>
<sequence length="352" mass="38756">MFLIMSNRKETERPVPKAPQADVPSPASDRSETESSKAPSLTDTAKPQIDFQFLNFSHPSDAKRSKTRRAVRSHVTRQQHQKEHAAALARRAKKVQTPASTERSKSTASLAADAECLTLNTSTGAGPSNSYFASETSSTSPSPSGSPKLEQRINPAELYPDAWHSYIPQVMDYYMTNMAVEIPDVDETTIKQLLRATFFPFVLTDPALLHAVMLVAAAYYRSVHGLRSHDIDLFHLRGMTIREINRALEDPARATSDQVVVAVAKMATYEALYGDKAIFNTHMTGLIRMISLRGGLPSLGLDGLLVRIILWIDVNTTHLAGVTCYFDPAAFTSPYSHPKATPEQFPGPLSLE</sequence>
<gene>
    <name evidence="2" type="ORF">R9X50_00668900</name>
</gene>
<dbReference type="Pfam" id="PF11951">
    <property type="entry name" value="Fungal_trans_2"/>
    <property type="match status" value="1"/>
</dbReference>
<keyword evidence="3" id="KW-1185">Reference proteome</keyword>
<protein>
    <recommendedName>
        <fullName evidence="4">Transcription factor domain-containing protein</fullName>
    </recommendedName>
</protein>
<dbReference type="Proteomes" id="UP001303373">
    <property type="component" value="Chromosome 11"/>
</dbReference>
<feature type="compositionally biased region" description="Polar residues" evidence="1">
    <location>
        <begin position="97"/>
        <end position="109"/>
    </location>
</feature>
<evidence type="ECO:0000313" key="2">
    <source>
        <dbReference type="EMBL" id="WPH03806.1"/>
    </source>
</evidence>
<feature type="compositionally biased region" description="Low complexity" evidence="1">
    <location>
        <begin position="128"/>
        <end position="147"/>
    </location>
</feature>
<proteinExistence type="predicted"/>
<accession>A0AAQ3MC26</accession>
<evidence type="ECO:0000256" key="1">
    <source>
        <dbReference type="SAM" id="MobiDB-lite"/>
    </source>
</evidence>
<dbReference type="AlphaFoldDB" id="A0AAQ3MC26"/>
<feature type="region of interest" description="Disordered" evidence="1">
    <location>
        <begin position="1"/>
        <end position="110"/>
    </location>
</feature>
<evidence type="ECO:0008006" key="4">
    <source>
        <dbReference type="Google" id="ProtNLM"/>
    </source>
</evidence>
<name>A0AAQ3MC26_9PEZI</name>
<feature type="compositionally biased region" description="Polar residues" evidence="1">
    <location>
        <begin position="36"/>
        <end position="45"/>
    </location>
</feature>
<evidence type="ECO:0000313" key="3">
    <source>
        <dbReference type="Proteomes" id="UP001303373"/>
    </source>
</evidence>
<feature type="compositionally biased region" description="Basic residues" evidence="1">
    <location>
        <begin position="65"/>
        <end position="79"/>
    </location>
</feature>
<organism evidence="2 3">
    <name type="scientific">Acrodontium crateriforme</name>
    <dbReference type="NCBI Taxonomy" id="150365"/>
    <lineage>
        <taxon>Eukaryota</taxon>
        <taxon>Fungi</taxon>
        <taxon>Dikarya</taxon>
        <taxon>Ascomycota</taxon>
        <taxon>Pezizomycotina</taxon>
        <taxon>Dothideomycetes</taxon>
        <taxon>Dothideomycetidae</taxon>
        <taxon>Mycosphaerellales</taxon>
        <taxon>Teratosphaeriaceae</taxon>
        <taxon>Acrodontium</taxon>
    </lineage>
</organism>
<dbReference type="InterPro" id="IPR021858">
    <property type="entry name" value="Fun_TF"/>
</dbReference>
<dbReference type="PANTHER" id="PTHR37540:SF5">
    <property type="entry name" value="TRANSCRIPTION FACTOR DOMAIN-CONTAINING PROTEIN"/>
    <property type="match status" value="1"/>
</dbReference>